<feature type="transmembrane region" description="Helical" evidence="2">
    <location>
        <begin position="298"/>
        <end position="319"/>
    </location>
</feature>
<feature type="transmembrane region" description="Helical" evidence="2">
    <location>
        <begin position="51"/>
        <end position="71"/>
    </location>
</feature>
<dbReference type="AlphaFoldDB" id="A0AAV5U0Q9"/>
<dbReference type="Pfam" id="PF09772">
    <property type="entry name" value="Tmem26"/>
    <property type="match status" value="1"/>
</dbReference>
<feature type="compositionally biased region" description="Basic and acidic residues" evidence="1">
    <location>
        <begin position="438"/>
        <end position="471"/>
    </location>
</feature>
<reference evidence="3" key="1">
    <citation type="submission" date="2023-10" db="EMBL/GenBank/DDBJ databases">
        <title>Genome assembly of Pristionchus species.</title>
        <authorList>
            <person name="Yoshida K."/>
            <person name="Sommer R.J."/>
        </authorList>
    </citation>
    <scope>NUCLEOTIDE SEQUENCE</scope>
    <source>
        <strain evidence="3">RS0144</strain>
    </source>
</reference>
<dbReference type="EMBL" id="BTSX01000005">
    <property type="protein sequence ID" value="GMT00395.1"/>
    <property type="molecule type" value="Genomic_DNA"/>
</dbReference>
<sequence length="471" mass="54655">VLSDDHNAPQSTMEAASVLWNISRAFLARLLFVIHSVATVWQTSLVTEAEWLWGFALLILLVVFEGSHTIIMRAGDERKWFCTSVLLYVLATAPPIWMLERHLCDLRADKAKAAHNSIVLPDAAQTDEVLRVQIVEQVYGSSPLISNTVLRQVMLVVLILGRWLLPKGEISSEQLSQILLAYLAIASDIVEFFDVFKEPMVFNSRAIQHIVLFAWTLSLLQFPFVITTSRARKMRVAITKVDDYATRSVERKRNGIWKMTYDVDLWAIVLANVLQDIPFLLVRLYLMLFYRLSNYTLIFFTCKNALIILLQTYRAIIIINDRYVEKKPKPPPPANELPPPPKKRRRTRPNINRGEDDEEMMLTEPLTPKNHHKGRNDKKRLSFSKRGKSTSIDRDRSPATRSGSVDARDLIGSGASSQGDHNRNAREKRVKTKGKRRGREERDRDRERERDRERDREREHRFRDRDYRERV</sequence>
<feature type="region of interest" description="Disordered" evidence="1">
    <location>
        <begin position="327"/>
        <end position="471"/>
    </location>
</feature>
<evidence type="ECO:0000313" key="4">
    <source>
        <dbReference type="Proteomes" id="UP001432027"/>
    </source>
</evidence>
<feature type="compositionally biased region" description="Basic residues" evidence="1">
    <location>
        <begin position="369"/>
        <end position="388"/>
    </location>
</feature>
<feature type="transmembrane region" description="Helical" evidence="2">
    <location>
        <begin position="263"/>
        <end position="286"/>
    </location>
</feature>
<feature type="transmembrane region" description="Helical" evidence="2">
    <location>
        <begin position="207"/>
        <end position="226"/>
    </location>
</feature>
<feature type="transmembrane region" description="Helical" evidence="2">
    <location>
        <begin position="80"/>
        <end position="99"/>
    </location>
</feature>
<keyword evidence="2" id="KW-1133">Transmembrane helix</keyword>
<dbReference type="PANTHER" id="PTHR22168">
    <property type="entry name" value="TMEM26 PROTEIN"/>
    <property type="match status" value="1"/>
</dbReference>
<organism evidence="3 4">
    <name type="scientific">Pristionchus entomophagus</name>
    <dbReference type="NCBI Taxonomy" id="358040"/>
    <lineage>
        <taxon>Eukaryota</taxon>
        <taxon>Metazoa</taxon>
        <taxon>Ecdysozoa</taxon>
        <taxon>Nematoda</taxon>
        <taxon>Chromadorea</taxon>
        <taxon>Rhabditida</taxon>
        <taxon>Rhabditina</taxon>
        <taxon>Diplogasteromorpha</taxon>
        <taxon>Diplogasteroidea</taxon>
        <taxon>Neodiplogasteridae</taxon>
        <taxon>Pristionchus</taxon>
    </lineage>
</organism>
<evidence type="ECO:0000256" key="1">
    <source>
        <dbReference type="SAM" id="MobiDB-lite"/>
    </source>
</evidence>
<feature type="transmembrane region" description="Helical" evidence="2">
    <location>
        <begin position="26"/>
        <end position="45"/>
    </location>
</feature>
<accession>A0AAV5U0Q9</accession>
<keyword evidence="2" id="KW-0812">Transmembrane</keyword>
<evidence type="ECO:0000256" key="2">
    <source>
        <dbReference type="SAM" id="Phobius"/>
    </source>
</evidence>
<feature type="transmembrane region" description="Helical" evidence="2">
    <location>
        <begin position="149"/>
        <end position="165"/>
    </location>
</feature>
<comment type="caution">
    <text evidence="3">The sequence shown here is derived from an EMBL/GenBank/DDBJ whole genome shotgun (WGS) entry which is preliminary data.</text>
</comment>
<keyword evidence="2" id="KW-0472">Membrane</keyword>
<protein>
    <recommendedName>
        <fullName evidence="5">G protein-coupled receptor</fullName>
    </recommendedName>
</protein>
<name>A0AAV5U0Q9_9BILA</name>
<proteinExistence type="predicted"/>
<evidence type="ECO:0008006" key="5">
    <source>
        <dbReference type="Google" id="ProtNLM"/>
    </source>
</evidence>
<feature type="transmembrane region" description="Helical" evidence="2">
    <location>
        <begin position="177"/>
        <end position="195"/>
    </location>
</feature>
<evidence type="ECO:0000313" key="3">
    <source>
        <dbReference type="EMBL" id="GMT00395.1"/>
    </source>
</evidence>
<feature type="compositionally biased region" description="Pro residues" evidence="1">
    <location>
        <begin position="330"/>
        <end position="340"/>
    </location>
</feature>
<feature type="non-terminal residue" evidence="3">
    <location>
        <position position="1"/>
    </location>
</feature>
<dbReference type="Proteomes" id="UP001432027">
    <property type="component" value="Unassembled WGS sequence"/>
</dbReference>
<gene>
    <name evidence="3" type="ORF">PENTCL1PPCAC_22569</name>
</gene>
<feature type="compositionally biased region" description="Basic residues" evidence="1">
    <location>
        <begin position="428"/>
        <end position="437"/>
    </location>
</feature>
<keyword evidence="4" id="KW-1185">Reference proteome</keyword>
<dbReference type="InterPro" id="IPR019169">
    <property type="entry name" value="Transmembrane_26"/>
</dbReference>
<dbReference type="PANTHER" id="PTHR22168:SF8">
    <property type="entry name" value="TRANSMEMBRANE PROTEIN 26"/>
    <property type="match status" value="1"/>
</dbReference>